<organism evidence="1 2">
    <name type="scientific">Neorickettsia helminthoeca str. Oregon</name>
    <dbReference type="NCBI Taxonomy" id="1286528"/>
    <lineage>
        <taxon>Bacteria</taxon>
        <taxon>Pseudomonadati</taxon>
        <taxon>Pseudomonadota</taxon>
        <taxon>Alphaproteobacteria</taxon>
        <taxon>Rickettsiales</taxon>
        <taxon>Anaplasmataceae</taxon>
        <taxon>Neorickettsia</taxon>
    </lineage>
</organism>
<evidence type="ECO:0000313" key="2">
    <source>
        <dbReference type="Proteomes" id="UP000023755"/>
    </source>
</evidence>
<dbReference type="AlphaFoldDB" id="X5HKX4"/>
<dbReference type="Proteomes" id="UP000023755">
    <property type="component" value="Chromosome"/>
</dbReference>
<proteinExistence type="predicted"/>
<gene>
    <name evidence="1" type="ORF">NHE_0817</name>
</gene>
<keyword evidence="2" id="KW-1185">Reference proteome</keyword>
<dbReference type="HOGENOM" id="CLU_3330618_0_0_5"/>
<name>X5HKX4_9RICK</name>
<dbReference type="EMBL" id="CP007481">
    <property type="protein sequence ID" value="AHX11739.1"/>
    <property type="molecule type" value="Genomic_DNA"/>
</dbReference>
<dbReference type="KEGG" id="nhm:NHE_0817"/>
<protein>
    <submittedName>
        <fullName evidence="1">Uncharacterized protein</fullName>
    </submittedName>
</protein>
<dbReference type="STRING" id="1286528.NHE_0817"/>
<evidence type="ECO:0000313" key="1">
    <source>
        <dbReference type="EMBL" id="AHX11739.1"/>
    </source>
</evidence>
<accession>X5HKX4</accession>
<sequence length="38" mass="4230">MGQLGNRSYILVPTPSAVFSDFTMIRDDVLNCLRKASL</sequence>
<reference evidence="1 2" key="1">
    <citation type="submission" date="2014-03" db="EMBL/GenBank/DDBJ databases">
        <title>Sequencing and Comparison of Genomes and Transcriptome Profiles of Human Ehrlichiosis Agents.</title>
        <authorList>
            <person name="Lin M."/>
            <person name="Daugherty S.C."/>
            <person name="Nagaraj S."/>
            <person name="Cheng Z."/>
            <person name="Xiong Q."/>
            <person name="Lin F.-Y."/>
            <person name="Sengamalay N."/>
            <person name="Ott S."/>
            <person name="Godinez A."/>
            <person name="Tallon L.J."/>
            <person name="Sadzewicz L."/>
            <person name="Fraser C.M."/>
            <person name="Dunning Hotopp J.C."/>
            <person name="Rikihisa Y."/>
        </authorList>
    </citation>
    <scope>NUCLEOTIDE SEQUENCE [LARGE SCALE GENOMIC DNA]</scope>
    <source>
        <strain evidence="1 2">Oregon</strain>
    </source>
</reference>